<name>A0A8H7XR51_PSICU</name>
<gene>
    <name evidence="2" type="ORF">JR316_010111</name>
</gene>
<dbReference type="OrthoDB" id="3270804at2759"/>
<dbReference type="EMBL" id="JAFIQS010000011">
    <property type="protein sequence ID" value="KAG5164476.1"/>
    <property type="molecule type" value="Genomic_DNA"/>
</dbReference>
<proteinExistence type="predicted"/>
<feature type="region of interest" description="Disordered" evidence="1">
    <location>
        <begin position="128"/>
        <end position="165"/>
    </location>
</feature>
<accession>A0A8H7XR51</accession>
<protein>
    <submittedName>
        <fullName evidence="2">Uncharacterized protein</fullName>
    </submittedName>
</protein>
<sequence>MRRKPSSQAVSSLETIFLQEEGDIALAEEELRTARLKYERVFDESFTVPDVLRHVYPSLTLAELQVRGSMEQIEEAKYEYDDNNNNSVTASSSPALEYCSLSSVPSTPVCNNHSAYIQAAQSTPCPSASGKGKAQCSKPHLQLGSPFKSPPPSGQPPSYSLFPISTSLTPQTPKKSVHVKALSYTPLSSTQPSQSSSTLCYDAQILRTPFTAMSSTPSLQTLLEWAPVSTKLNVPHYTVRVRRRVGFYSSWNLASSLIEGIENKCSWKGFSNYDEAAEDYFRSRTLSLVRVHREPYDDDTIFGPREFAENILARGSKGQAK</sequence>
<organism evidence="2">
    <name type="scientific">Psilocybe cubensis</name>
    <name type="common">Psychedelic mushroom</name>
    <name type="synonym">Stropharia cubensis</name>
    <dbReference type="NCBI Taxonomy" id="181762"/>
    <lineage>
        <taxon>Eukaryota</taxon>
        <taxon>Fungi</taxon>
        <taxon>Dikarya</taxon>
        <taxon>Basidiomycota</taxon>
        <taxon>Agaricomycotina</taxon>
        <taxon>Agaricomycetes</taxon>
        <taxon>Agaricomycetidae</taxon>
        <taxon>Agaricales</taxon>
        <taxon>Agaricineae</taxon>
        <taxon>Strophariaceae</taxon>
        <taxon>Psilocybe</taxon>
    </lineage>
</organism>
<evidence type="ECO:0000313" key="2">
    <source>
        <dbReference type="EMBL" id="KAG5164476.1"/>
    </source>
</evidence>
<dbReference type="InterPro" id="IPR037056">
    <property type="entry name" value="RNase_H1_N_sf"/>
</dbReference>
<reference evidence="2" key="1">
    <citation type="submission" date="2021-02" db="EMBL/GenBank/DDBJ databases">
        <title>Psilocybe cubensis genome.</title>
        <authorList>
            <person name="Mckernan K.J."/>
            <person name="Crawford S."/>
            <person name="Trippe A."/>
            <person name="Kane L.T."/>
            <person name="Mclaughlin S."/>
        </authorList>
    </citation>
    <scope>NUCLEOTIDE SEQUENCE [LARGE SCALE GENOMIC DNA]</scope>
    <source>
        <strain evidence="2">MGC-MH-2018</strain>
    </source>
</reference>
<evidence type="ECO:0000256" key="1">
    <source>
        <dbReference type="SAM" id="MobiDB-lite"/>
    </source>
</evidence>
<dbReference type="Gene3D" id="3.40.970.10">
    <property type="entry name" value="Ribonuclease H1, N-terminal domain"/>
    <property type="match status" value="1"/>
</dbReference>
<comment type="caution">
    <text evidence="2">The sequence shown here is derived from an EMBL/GenBank/DDBJ whole genome shotgun (WGS) entry which is preliminary data.</text>
</comment>
<dbReference type="AlphaFoldDB" id="A0A8H7XR51"/>